<dbReference type="RefSeq" id="WP_136165137.1">
    <property type="nucleotide sequence ID" value="NZ_KZ819073.1"/>
</dbReference>
<proteinExistence type="predicted"/>
<dbReference type="InterPro" id="IPR036814">
    <property type="entry name" value="YqcC-like_sf"/>
</dbReference>
<evidence type="ECO:0000259" key="1">
    <source>
        <dbReference type="Pfam" id="PF04287"/>
    </source>
</evidence>
<dbReference type="Gene3D" id="1.20.1440.40">
    <property type="entry name" value="YqcC-like"/>
    <property type="match status" value="1"/>
</dbReference>
<dbReference type="Pfam" id="PF04287">
    <property type="entry name" value="DUF446"/>
    <property type="match status" value="1"/>
</dbReference>
<dbReference type="SUPFAM" id="SSF158452">
    <property type="entry name" value="YqcC-like"/>
    <property type="match status" value="1"/>
</dbReference>
<dbReference type="PANTHER" id="PTHR39586">
    <property type="entry name" value="CYTOPLASMIC PROTEIN-RELATED"/>
    <property type="match status" value="1"/>
</dbReference>
<feature type="domain" description="YqcC-like" evidence="1">
    <location>
        <begin position="6"/>
        <end position="103"/>
    </location>
</feature>
<dbReference type="Proteomes" id="UP000296159">
    <property type="component" value="Unassembled WGS sequence"/>
</dbReference>
<evidence type="ECO:0000313" key="3">
    <source>
        <dbReference type="Proteomes" id="UP000296159"/>
    </source>
</evidence>
<name>A0A2U1U9V4_9GAMM</name>
<sequence length="117" mass="13243">MSLESQVRQSLIDIERVLKDSPFWQTSPPEASAFASVEPFCIDTMRAEQWLQWVLLPRMHALLDGGVPLPTEFSLQPYFEEALEGVPSDLEPILTQIGRLDALFANRRNALDEDNDA</sequence>
<comment type="caution">
    <text evidence="2">The sequence shown here is derived from an EMBL/GenBank/DDBJ whole genome shotgun (WGS) entry which is preliminary data.</text>
</comment>
<gene>
    <name evidence="2" type="ORF">DDT56_03525</name>
</gene>
<keyword evidence="3" id="KW-1185">Reference proteome</keyword>
<dbReference type="PIRSF" id="PIRSF006257">
    <property type="entry name" value="UCP006257"/>
    <property type="match status" value="1"/>
</dbReference>
<dbReference type="AlphaFoldDB" id="A0A2U1U9V4"/>
<organism evidence="2 3">
    <name type="scientific">Brenneria corticis</name>
    <dbReference type="NCBI Taxonomy" id="2173106"/>
    <lineage>
        <taxon>Bacteria</taxon>
        <taxon>Pseudomonadati</taxon>
        <taxon>Pseudomonadota</taxon>
        <taxon>Gammaproteobacteria</taxon>
        <taxon>Enterobacterales</taxon>
        <taxon>Pectobacteriaceae</taxon>
        <taxon>Brenneria</taxon>
    </lineage>
</organism>
<dbReference type="GO" id="GO:0044010">
    <property type="term" value="P:single-species biofilm formation"/>
    <property type="evidence" value="ECO:0007669"/>
    <property type="project" value="TreeGrafter"/>
</dbReference>
<dbReference type="InterPro" id="IPR023376">
    <property type="entry name" value="YqcC-like_dom"/>
</dbReference>
<reference evidence="2 3" key="1">
    <citation type="submission" date="2018-04" db="EMBL/GenBank/DDBJ databases">
        <title>Brenneria corticis sp.nov.</title>
        <authorList>
            <person name="Li Y."/>
        </authorList>
    </citation>
    <scope>NUCLEOTIDE SEQUENCE [LARGE SCALE GENOMIC DNA]</scope>
    <source>
        <strain evidence="2 3">CFCC 11842</strain>
    </source>
</reference>
<dbReference type="PANTHER" id="PTHR39586:SF1">
    <property type="entry name" value="CYTOPLASMIC PROTEIN"/>
    <property type="match status" value="1"/>
</dbReference>
<dbReference type="InterPro" id="IPR007384">
    <property type="entry name" value="UCP006257"/>
</dbReference>
<evidence type="ECO:0000313" key="2">
    <source>
        <dbReference type="EMBL" id="PWC18433.1"/>
    </source>
</evidence>
<protein>
    <recommendedName>
        <fullName evidence="1">YqcC-like domain-containing protein</fullName>
    </recommendedName>
</protein>
<accession>A0A2U1U9V4</accession>
<dbReference type="EMBL" id="QDKH01000004">
    <property type="protein sequence ID" value="PWC18433.1"/>
    <property type="molecule type" value="Genomic_DNA"/>
</dbReference>